<evidence type="ECO:0000256" key="5">
    <source>
        <dbReference type="SAM" id="Phobius"/>
    </source>
</evidence>
<feature type="transmembrane region" description="Helical" evidence="5">
    <location>
        <begin position="59"/>
        <end position="76"/>
    </location>
</feature>
<evidence type="ECO:0000256" key="2">
    <source>
        <dbReference type="ARBA" id="ARBA00022692"/>
    </source>
</evidence>
<proteinExistence type="predicted"/>
<reference evidence="7 8" key="1">
    <citation type="submission" date="2022-09" db="EMBL/GenBank/DDBJ databases">
        <title>Interaction between co-microsymbionts with complementary sets of symbiotic genes in legume-rhizobium systems.</title>
        <authorList>
            <person name="Safronova V."/>
            <person name="Sazanova A."/>
            <person name="Afonin A."/>
            <person name="Chirak E."/>
        </authorList>
    </citation>
    <scope>NUCLEOTIDE SEQUENCE [LARGE SCALE GENOMIC DNA]</scope>
    <source>
        <strain evidence="7 8">A18/4-1</strain>
    </source>
</reference>
<dbReference type="Gene3D" id="2.40.50.140">
    <property type="entry name" value="Nucleic acid-binding proteins"/>
    <property type="match status" value="1"/>
</dbReference>
<feature type="domain" description="NfeD-like C-terminal" evidence="6">
    <location>
        <begin position="93"/>
        <end position="148"/>
    </location>
</feature>
<dbReference type="PANTHER" id="PTHR33507:SF3">
    <property type="entry name" value="INNER MEMBRANE PROTEIN YBBJ"/>
    <property type="match status" value="1"/>
</dbReference>
<evidence type="ECO:0000256" key="1">
    <source>
        <dbReference type="ARBA" id="ARBA00004141"/>
    </source>
</evidence>
<keyword evidence="8" id="KW-1185">Reference proteome</keyword>
<organism evidence="7 8">
    <name type="scientific">Devosia neptuniae</name>
    <dbReference type="NCBI Taxonomy" id="191302"/>
    <lineage>
        <taxon>Bacteria</taxon>
        <taxon>Pseudomonadati</taxon>
        <taxon>Pseudomonadota</taxon>
        <taxon>Alphaproteobacteria</taxon>
        <taxon>Hyphomicrobiales</taxon>
        <taxon>Devosiaceae</taxon>
        <taxon>Devosia</taxon>
    </lineage>
</organism>
<name>A0ABY6CJ28_9HYPH</name>
<keyword evidence="2 5" id="KW-0812">Transmembrane</keyword>
<keyword evidence="3 5" id="KW-1133">Transmembrane helix</keyword>
<evidence type="ECO:0000313" key="7">
    <source>
        <dbReference type="EMBL" id="UXN71768.1"/>
    </source>
</evidence>
<dbReference type="PANTHER" id="PTHR33507">
    <property type="entry name" value="INNER MEMBRANE PROTEIN YBBJ"/>
    <property type="match status" value="1"/>
</dbReference>
<accession>A0ABY6CJ28</accession>
<sequence>MQVVQFIADYGPWSWIVAGLILLALELVVPGGFLLWMGVSGLIVGLLTLFQPIGWPLQWLIFGALSLVTIFLWTRWSRGRETANDSPYLNRRADRYTGQEAVLEQPIAGGFGRIVLGDSVWRVAGPDLPVGARVRIVGSDGAVLKVEPIS</sequence>
<dbReference type="Pfam" id="PF01957">
    <property type="entry name" value="NfeD"/>
    <property type="match status" value="1"/>
</dbReference>
<dbReference type="InterPro" id="IPR012340">
    <property type="entry name" value="NA-bd_OB-fold"/>
</dbReference>
<evidence type="ECO:0000256" key="4">
    <source>
        <dbReference type="ARBA" id="ARBA00023136"/>
    </source>
</evidence>
<comment type="subcellular location">
    <subcellularLocation>
        <location evidence="1">Membrane</location>
        <topology evidence="1">Multi-pass membrane protein</topology>
    </subcellularLocation>
</comment>
<protein>
    <submittedName>
        <fullName evidence="7">NfeD family protein</fullName>
    </submittedName>
</protein>
<dbReference type="Proteomes" id="UP001061862">
    <property type="component" value="Chromosome"/>
</dbReference>
<gene>
    <name evidence="7" type="ORF">N8A98_11575</name>
</gene>
<evidence type="ECO:0000259" key="6">
    <source>
        <dbReference type="Pfam" id="PF01957"/>
    </source>
</evidence>
<dbReference type="RefSeq" id="WP_262171479.1">
    <property type="nucleotide sequence ID" value="NZ_CP104965.1"/>
</dbReference>
<dbReference type="InterPro" id="IPR002810">
    <property type="entry name" value="NfeD-like_C"/>
</dbReference>
<keyword evidence="4 5" id="KW-0472">Membrane</keyword>
<feature type="transmembrane region" description="Helical" evidence="5">
    <location>
        <begin position="12"/>
        <end position="29"/>
    </location>
</feature>
<evidence type="ECO:0000313" key="8">
    <source>
        <dbReference type="Proteomes" id="UP001061862"/>
    </source>
</evidence>
<evidence type="ECO:0000256" key="3">
    <source>
        <dbReference type="ARBA" id="ARBA00022989"/>
    </source>
</evidence>
<dbReference type="EMBL" id="CP104965">
    <property type="protein sequence ID" value="UXN71768.1"/>
    <property type="molecule type" value="Genomic_DNA"/>
</dbReference>
<dbReference type="InterPro" id="IPR052165">
    <property type="entry name" value="Membrane_assoc_protease"/>
</dbReference>